<accession>A0AAN6D7I5</accession>
<evidence type="ECO:0000313" key="5">
    <source>
        <dbReference type="Proteomes" id="UP000738402"/>
    </source>
</evidence>
<evidence type="ECO:0000313" key="2">
    <source>
        <dbReference type="EMBL" id="KAG7728056.1"/>
    </source>
</evidence>
<dbReference type="EMBL" id="JAHLUN010000006">
    <property type="protein sequence ID" value="KAG7765459.1"/>
    <property type="molecule type" value="Genomic_DNA"/>
</dbReference>
<feature type="region of interest" description="Disordered" evidence="1">
    <location>
        <begin position="1"/>
        <end position="23"/>
    </location>
</feature>
<feature type="compositionally biased region" description="Basic and acidic residues" evidence="1">
    <location>
        <begin position="58"/>
        <end position="73"/>
    </location>
</feature>
<reference evidence="2 4" key="1">
    <citation type="journal article" date="2021" name="G3 (Bethesda)">
        <title>Genomic diversity, chromosomal rearrangements, and interspecies hybridization in the ogataea polymorpha species complex.</title>
        <authorList>
            <person name="Hanson S.J."/>
            <person name="Cinneide E.O."/>
            <person name="Salzberg L.I."/>
            <person name="Wolfe K.H."/>
            <person name="McGowan J."/>
            <person name="Fitzpatrick D.A."/>
            <person name="Matlin K."/>
        </authorList>
    </citation>
    <scope>NUCLEOTIDE SEQUENCE</scope>
    <source>
        <strain evidence="3">81-436-3</strain>
        <strain evidence="2">83-405-1</strain>
    </source>
</reference>
<evidence type="ECO:0000313" key="4">
    <source>
        <dbReference type="Proteomes" id="UP000697297"/>
    </source>
</evidence>
<feature type="compositionally biased region" description="Low complexity" evidence="1">
    <location>
        <begin position="108"/>
        <end position="119"/>
    </location>
</feature>
<keyword evidence="4" id="KW-1185">Reference proteome</keyword>
<proteinExistence type="predicted"/>
<name>A0AAN6D7I5_9ASCO</name>
<feature type="region of interest" description="Disordered" evidence="1">
    <location>
        <begin position="58"/>
        <end position="139"/>
    </location>
</feature>
<evidence type="ECO:0000313" key="3">
    <source>
        <dbReference type="EMBL" id="KAG7765459.1"/>
    </source>
</evidence>
<feature type="compositionally biased region" description="Polar residues" evidence="1">
    <location>
        <begin position="1"/>
        <end position="12"/>
    </location>
</feature>
<feature type="compositionally biased region" description="Basic and acidic residues" evidence="1">
    <location>
        <begin position="120"/>
        <end position="129"/>
    </location>
</feature>
<gene>
    <name evidence="2" type="ORF">KL933_002182</name>
    <name evidence="3" type="ORF">KL946_002516</name>
</gene>
<comment type="caution">
    <text evidence="2">The sequence shown here is derived from an EMBL/GenBank/DDBJ whole genome shotgun (WGS) entry which is preliminary data.</text>
</comment>
<sequence length="139" mass="15199">MPNPFQSFSSLGPKQHKQTFDELYGEPENFLELEVVNPVTHGNKSTNMYTDYEIRVRRVPQDPPAGDHPRGHPEAAGQVAAQLQQPLQRRFHRGAQTGPRAVPEHRGGPPAAADGQPDAHQVHPGREVEIAAVAGRGAH</sequence>
<organism evidence="2 5">
    <name type="scientific">Ogataea haglerorum</name>
    <dbReference type="NCBI Taxonomy" id="1937702"/>
    <lineage>
        <taxon>Eukaryota</taxon>
        <taxon>Fungi</taxon>
        <taxon>Dikarya</taxon>
        <taxon>Ascomycota</taxon>
        <taxon>Saccharomycotina</taxon>
        <taxon>Pichiomycetes</taxon>
        <taxon>Pichiales</taxon>
        <taxon>Pichiaceae</taxon>
        <taxon>Ogataea</taxon>
    </lineage>
</organism>
<dbReference type="AlphaFoldDB" id="A0AAN6D7I5"/>
<dbReference type="Proteomes" id="UP000738402">
    <property type="component" value="Unassembled WGS sequence"/>
</dbReference>
<dbReference type="EMBL" id="JAHLUH010000005">
    <property type="protein sequence ID" value="KAG7728056.1"/>
    <property type="molecule type" value="Genomic_DNA"/>
</dbReference>
<evidence type="ECO:0000256" key="1">
    <source>
        <dbReference type="SAM" id="MobiDB-lite"/>
    </source>
</evidence>
<dbReference type="Proteomes" id="UP000697297">
    <property type="component" value="Unassembled WGS sequence"/>
</dbReference>
<protein>
    <submittedName>
        <fullName evidence="2">Uncharacterized protein</fullName>
    </submittedName>
</protein>